<feature type="region of interest" description="Disordered" evidence="1">
    <location>
        <begin position="373"/>
        <end position="399"/>
    </location>
</feature>
<evidence type="ECO:0000313" key="4">
    <source>
        <dbReference type="Proteomes" id="UP001174997"/>
    </source>
</evidence>
<dbReference type="EMBL" id="JAULSY010000117">
    <property type="protein sequence ID" value="KAK0664620.1"/>
    <property type="molecule type" value="Genomic_DNA"/>
</dbReference>
<feature type="transmembrane region" description="Helical" evidence="2">
    <location>
        <begin position="143"/>
        <end position="161"/>
    </location>
</feature>
<feature type="compositionally biased region" description="Basic and acidic residues" evidence="1">
    <location>
        <begin position="262"/>
        <end position="272"/>
    </location>
</feature>
<evidence type="ECO:0000256" key="1">
    <source>
        <dbReference type="SAM" id="MobiDB-lite"/>
    </source>
</evidence>
<reference evidence="3" key="1">
    <citation type="submission" date="2023-06" db="EMBL/GenBank/DDBJ databases">
        <title>Genome-scale phylogeny and comparative genomics of the fungal order Sordariales.</title>
        <authorList>
            <consortium name="Lawrence Berkeley National Laboratory"/>
            <person name="Hensen N."/>
            <person name="Bonometti L."/>
            <person name="Westerberg I."/>
            <person name="Brannstrom I.O."/>
            <person name="Guillou S."/>
            <person name="Cros-Aarteil S."/>
            <person name="Calhoun S."/>
            <person name="Haridas S."/>
            <person name="Kuo A."/>
            <person name="Mondo S."/>
            <person name="Pangilinan J."/>
            <person name="Riley R."/>
            <person name="Labutti K."/>
            <person name="Andreopoulos B."/>
            <person name="Lipzen A."/>
            <person name="Chen C."/>
            <person name="Yanf M."/>
            <person name="Daum C."/>
            <person name="Ng V."/>
            <person name="Clum A."/>
            <person name="Steindorff A."/>
            <person name="Ohm R."/>
            <person name="Martin F."/>
            <person name="Silar P."/>
            <person name="Natvig D."/>
            <person name="Lalanne C."/>
            <person name="Gautier V."/>
            <person name="Ament-Velasquez S.L."/>
            <person name="Kruys A."/>
            <person name="Hutchinson M.I."/>
            <person name="Powell A.J."/>
            <person name="Barry K."/>
            <person name="Miller A.N."/>
            <person name="Grigoriev I.V."/>
            <person name="Debuchy R."/>
            <person name="Gladieux P."/>
            <person name="Thoren M.H."/>
            <person name="Johannesson H."/>
        </authorList>
    </citation>
    <scope>NUCLEOTIDE SEQUENCE</scope>
    <source>
        <strain evidence="3">CBS 307.81</strain>
    </source>
</reference>
<feature type="compositionally biased region" description="Polar residues" evidence="1">
    <location>
        <begin position="373"/>
        <end position="383"/>
    </location>
</feature>
<feature type="compositionally biased region" description="Acidic residues" evidence="1">
    <location>
        <begin position="198"/>
        <end position="211"/>
    </location>
</feature>
<feature type="region of interest" description="Disordered" evidence="1">
    <location>
        <begin position="1"/>
        <end position="38"/>
    </location>
</feature>
<gene>
    <name evidence="3" type="ORF">QBC41DRAFT_17168</name>
</gene>
<accession>A0AA40D8N9</accession>
<name>A0AA40D8N9_9PEZI</name>
<evidence type="ECO:0000313" key="3">
    <source>
        <dbReference type="EMBL" id="KAK0664620.1"/>
    </source>
</evidence>
<keyword evidence="4" id="KW-1185">Reference proteome</keyword>
<dbReference type="Proteomes" id="UP001174997">
    <property type="component" value="Unassembled WGS sequence"/>
</dbReference>
<dbReference type="AlphaFoldDB" id="A0AA40D8N9"/>
<sequence>MRLPLREHQQPVQGRSHQERRQLQSYPYPGAGYRDNFEPVTRTPQEIDDAISRSAPLSPAAPRLRVAEPSLEAFPSLTRPLSTMLIPSPTPVPSTLIVSTLTASSILTLAPSPSSTVLVNEVNQTEIDTTSPWFTHQDPGKQFVIWTIAAAMPATLIFIMLKDMFRPWYARYCARKEAEKREKINKNAEARAAALAAEEAEANEKDDDDNDKGDAANAAKKSSSTDATIVAKNTPPVSPVNPSPAVLGAPGSSRTGGGSSDTENRPKSRSMLDADPNQVKPHTAAANGNAARKIIFDDQDRITPAGPSAYTTAAQAAEATARSISLQQSTPRSLTYPVVKSCCKPKEALTTTPTASVLSTTAGFVPINTTPSYATNSASSYTGSGDRPLSKISEETESSIVTGSSVESLNTAMRQNVRLHSLISGSDDTAAAAAGDDDRRPGSNSSSSTVKAVGTAH</sequence>
<keyword evidence="2" id="KW-0472">Membrane</keyword>
<proteinExistence type="predicted"/>
<feature type="region of interest" description="Disordered" evidence="1">
    <location>
        <begin position="195"/>
        <end position="288"/>
    </location>
</feature>
<keyword evidence="2" id="KW-1133">Transmembrane helix</keyword>
<protein>
    <submittedName>
        <fullName evidence="3">Uncharacterized protein</fullName>
    </submittedName>
</protein>
<organism evidence="3 4">
    <name type="scientific">Cercophora samala</name>
    <dbReference type="NCBI Taxonomy" id="330535"/>
    <lineage>
        <taxon>Eukaryota</taxon>
        <taxon>Fungi</taxon>
        <taxon>Dikarya</taxon>
        <taxon>Ascomycota</taxon>
        <taxon>Pezizomycotina</taxon>
        <taxon>Sordariomycetes</taxon>
        <taxon>Sordariomycetidae</taxon>
        <taxon>Sordariales</taxon>
        <taxon>Lasiosphaeriaceae</taxon>
        <taxon>Cercophora</taxon>
    </lineage>
</organism>
<feature type="region of interest" description="Disordered" evidence="1">
    <location>
        <begin position="420"/>
        <end position="457"/>
    </location>
</feature>
<comment type="caution">
    <text evidence="3">The sequence shown here is derived from an EMBL/GenBank/DDBJ whole genome shotgun (WGS) entry which is preliminary data.</text>
</comment>
<keyword evidence="2" id="KW-0812">Transmembrane</keyword>
<evidence type="ECO:0000256" key="2">
    <source>
        <dbReference type="SAM" id="Phobius"/>
    </source>
</evidence>